<feature type="transmembrane region" description="Helical" evidence="7">
    <location>
        <begin position="225"/>
        <end position="247"/>
    </location>
</feature>
<evidence type="ECO:0000313" key="9">
    <source>
        <dbReference type="Proteomes" id="UP000070063"/>
    </source>
</evidence>
<evidence type="ECO:0000313" key="8">
    <source>
        <dbReference type="EMBL" id="KXA37858.1"/>
    </source>
</evidence>
<dbReference type="Pfam" id="PF03547">
    <property type="entry name" value="Mem_trans"/>
    <property type="match status" value="1"/>
</dbReference>
<dbReference type="PANTHER" id="PTHR36838">
    <property type="entry name" value="AUXIN EFFLUX CARRIER FAMILY PROTEIN"/>
    <property type="match status" value="1"/>
</dbReference>
<feature type="transmembrane region" description="Helical" evidence="7">
    <location>
        <begin position="36"/>
        <end position="53"/>
    </location>
</feature>
<accession>A0ABD4EF31</accession>
<keyword evidence="6 7" id="KW-0472">Membrane</keyword>
<protein>
    <submittedName>
        <fullName evidence="8">Transporter, auxin efflux carrier family protein</fullName>
    </submittedName>
</protein>
<keyword evidence="4 7" id="KW-0812">Transmembrane</keyword>
<name>A0ABD4EF31_STALU</name>
<feature type="transmembrane region" description="Helical" evidence="7">
    <location>
        <begin position="253"/>
        <end position="275"/>
    </location>
</feature>
<comment type="caution">
    <text evidence="8">The sequence shown here is derived from an EMBL/GenBank/DDBJ whole genome shotgun (WGS) entry which is preliminary data.</text>
</comment>
<dbReference type="GO" id="GO:0016020">
    <property type="term" value="C:membrane"/>
    <property type="evidence" value="ECO:0007669"/>
    <property type="project" value="UniProtKB-SubCell"/>
</dbReference>
<evidence type="ECO:0000256" key="2">
    <source>
        <dbReference type="ARBA" id="ARBA00022448"/>
    </source>
</evidence>
<keyword evidence="2" id="KW-0813">Transport</keyword>
<reference evidence="8 9" key="1">
    <citation type="submission" date="2016-01" db="EMBL/GenBank/DDBJ databases">
        <authorList>
            <person name="Mitreva M."/>
            <person name="Pepin K.H."/>
            <person name="Mihindukulasuriya K.A."/>
            <person name="Fulton R."/>
            <person name="Fronick C."/>
            <person name="O'Laughlin M."/>
            <person name="Miner T."/>
            <person name="Herter B."/>
            <person name="Rosa B.A."/>
            <person name="Cordes M."/>
            <person name="Tomlinson C."/>
            <person name="Wollam A."/>
            <person name="Palsikar V.B."/>
            <person name="Mardis E.R."/>
            <person name="Wilson R.K."/>
        </authorList>
    </citation>
    <scope>NUCLEOTIDE SEQUENCE [LARGE SCALE GENOMIC DNA]</scope>
    <source>
        <strain evidence="8 9">MJR7738</strain>
    </source>
</reference>
<evidence type="ECO:0000256" key="6">
    <source>
        <dbReference type="ARBA" id="ARBA00023136"/>
    </source>
</evidence>
<feature type="transmembrane region" description="Helical" evidence="7">
    <location>
        <begin position="65"/>
        <end position="86"/>
    </location>
</feature>
<evidence type="ECO:0000256" key="3">
    <source>
        <dbReference type="ARBA" id="ARBA00022475"/>
    </source>
</evidence>
<dbReference type="AlphaFoldDB" id="A0ABD4EF31"/>
<organism evidence="8 9">
    <name type="scientific">Staphylococcus lugdunensis</name>
    <dbReference type="NCBI Taxonomy" id="28035"/>
    <lineage>
        <taxon>Bacteria</taxon>
        <taxon>Bacillati</taxon>
        <taxon>Bacillota</taxon>
        <taxon>Bacilli</taxon>
        <taxon>Bacillales</taxon>
        <taxon>Staphylococcaceae</taxon>
        <taxon>Staphylococcus</taxon>
    </lineage>
</organism>
<keyword evidence="3" id="KW-1003">Cell membrane</keyword>
<evidence type="ECO:0000256" key="7">
    <source>
        <dbReference type="SAM" id="Phobius"/>
    </source>
</evidence>
<sequence length="309" mass="34801">MKEGRIVTEQFVMIILLIGLGYFLKRIHFVKAADSQVLTTLVINVTLPSLVIVNLNQADLDMSFVILPIMMLVYGVLSKVFIIWLFKRYSNNMRGSVGMMMAALNIGLFAYPLVEAIWPQKGLIYFGMADIGGAIIMFGVTYFVGSYYSEGTDQFNFKFLAKKLVQSVPLVTYITMFSLNMFNIHLPHIAIDFFSILSKANMPLSMILLGMMLNFQIERNYIAVAIKYLAIHYGVGLAAGLAVYFFLPVSDPMIRTTLFVTWLLPVGVAIIPYAIQFKYKTLPFIGMVTNLTIMISIVILYVYQAVFVS</sequence>
<dbReference type="InterPro" id="IPR004776">
    <property type="entry name" value="Mem_transp_PIN-like"/>
</dbReference>
<keyword evidence="5 7" id="KW-1133">Transmembrane helix</keyword>
<feature type="transmembrane region" description="Helical" evidence="7">
    <location>
        <begin position="124"/>
        <end position="144"/>
    </location>
</feature>
<proteinExistence type="predicted"/>
<feature type="transmembrane region" description="Helical" evidence="7">
    <location>
        <begin position="282"/>
        <end position="303"/>
    </location>
</feature>
<feature type="transmembrane region" description="Helical" evidence="7">
    <location>
        <begin position="6"/>
        <end position="24"/>
    </location>
</feature>
<dbReference type="Proteomes" id="UP000070063">
    <property type="component" value="Unassembled WGS sequence"/>
</dbReference>
<comment type="subcellular location">
    <subcellularLocation>
        <location evidence="1">Membrane</location>
        <topology evidence="1">Multi-pass membrane protein</topology>
    </subcellularLocation>
</comment>
<feature type="transmembrane region" description="Helical" evidence="7">
    <location>
        <begin position="189"/>
        <end position="213"/>
    </location>
</feature>
<feature type="transmembrane region" description="Helical" evidence="7">
    <location>
        <begin position="164"/>
        <end position="183"/>
    </location>
</feature>
<gene>
    <name evidence="8" type="ORF">HMPREF3225_01490</name>
</gene>
<evidence type="ECO:0000256" key="5">
    <source>
        <dbReference type="ARBA" id="ARBA00022989"/>
    </source>
</evidence>
<evidence type="ECO:0000256" key="4">
    <source>
        <dbReference type="ARBA" id="ARBA00022692"/>
    </source>
</evidence>
<dbReference type="EMBL" id="LRQI01000064">
    <property type="protein sequence ID" value="KXA37858.1"/>
    <property type="molecule type" value="Genomic_DNA"/>
</dbReference>
<evidence type="ECO:0000256" key="1">
    <source>
        <dbReference type="ARBA" id="ARBA00004141"/>
    </source>
</evidence>
<dbReference type="PANTHER" id="PTHR36838:SF3">
    <property type="entry name" value="TRANSPORTER AUXIN EFFLUX CARRIER EC FAMILY"/>
    <property type="match status" value="1"/>
</dbReference>
<feature type="transmembrane region" description="Helical" evidence="7">
    <location>
        <begin position="98"/>
        <end position="118"/>
    </location>
</feature>